<comment type="caution">
    <text evidence="2">The sequence shown here is derived from an EMBL/GenBank/DDBJ whole genome shotgun (WGS) entry which is preliminary data.</text>
</comment>
<feature type="signal peptide" evidence="1">
    <location>
        <begin position="1"/>
        <end position="19"/>
    </location>
</feature>
<evidence type="ECO:0000313" key="2">
    <source>
        <dbReference type="EMBL" id="GFR77377.1"/>
    </source>
</evidence>
<keyword evidence="3" id="KW-1185">Reference proteome</keyword>
<proteinExistence type="predicted"/>
<sequence length="163" mass="17747">MKRYLSVLVLGLFLALGCGLKAISYSYEAVCAGVGTPGNYLVKISTYGKSLGKAKEKFRSHAVHAILFKGVSGSGATGTTCNGKKPVCNVSYEENRTWFDNFFASGDYLKYVSYNNGGYISSDDRIKTADGNYKVSTVLVISLDALRKRMEKEGFARTLSKGF</sequence>
<protein>
    <recommendedName>
        <fullName evidence="4">Lipoprotein</fullName>
    </recommendedName>
</protein>
<accession>A0AAV4FVA3</accession>
<name>A0AAV4FVA3_9GAST</name>
<keyword evidence="1" id="KW-0732">Signal</keyword>
<gene>
    <name evidence="2" type="ORF">ElyMa_002236900</name>
</gene>
<dbReference type="EMBL" id="BMAT01004631">
    <property type="protein sequence ID" value="GFR77377.1"/>
    <property type="molecule type" value="Genomic_DNA"/>
</dbReference>
<dbReference type="AlphaFoldDB" id="A0AAV4FVA3"/>
<dbReference type="PROSITE" id="PS51257">
    <property type="entry name" value="PROKAR_LIPOPROTEIN"/>
    <property type="match status" value="1"/>
</dbReference>
<dbReference type="Proteomes" id="UP000762676">
    <property type="component" value="Unassembled WGS sequence"/>
</dbReference>
<organism evidence="2 3">
    <name type="scientific">Elysia marginata</name>
    <dbReference type="NCBI Taxonomy" id="1093978"/>
    <lineage>
        <taxon>Eukaryota</taxon>
        <taxon>Metazoa</taxon>
        <taxon>Spiralia</taxon>
        <taxon>Lophotrochozoa</taxon>
        <taxon>Mollusca</taxon>
        <taxon>Gastropoda</taxon>
        <taxon>Heterobranchia</taxon>
        <taxon>Euthyneura</taxon>
        <taxon>Panpulmonata</taxon>
        <taxon>Sacoglossa</taxon>
        <taxon>Placobranchoidea</taxon>
        <taxon>Plakobranchidae</taxon>
        <taxon>Elysia</taxon>
    </lineage>
</organism>
<feature type="chain" id="PRO_5043595928" description="Lipoprotein" evidence="1">
    <location>
        <begin position="20"/>
        <end position="163"/>
    </location>
</feature>
<reference evidence="2 3" key="1">
    <citation type="journal article" date="2021" name="Elife">
        <title>Chloroplast acquisition without the gene transfer in kleptoplastic sea slugs, Plakobranchus ocellatus.</title>
        <authorList>
            <person name="Maeda T."/>
            <person name="Takahashi S."/>
            <person name="Yoshida T."/>
            <person name="Shimamura S."/>
            <person name="Takaki Y."/>
            <person name="Nagai Y."/>
            <person name="Toyoda A."/>
            <person name="Suzuki Y."/>
            <person name="Arimoto A."/>
            <person name="Ishii H."/>
            <person name="Satoh N."/>
            <person name="Nishiyama T."/>
            <person name="Hasebe M."/>
            <person name="Maruyama T."/>
            <person name="Minagawa J."/>
            <person name="Obokata J."/>
            <person name="Shigenobu S."/>
        </authorList>
    </citation>
    <scope>NUCLEOTIDE SEQUENCE [LARGE SCALE GENOMIC DNA]</scope>
</reference>
<evidence type="ECO:0000256" key="1">
    <source>
        <dbReference type="SAM" id="SignalP"/>
    </source>
</evidence>
<evidence type="ECO:0000313" key="3">
    <source>
        <dbReference type="Proteomes" id="UP000762676"/>
    </source>
</evidence>
<evidence type="ECO:0008006" key="4">
    <source>
        <dbReference type="Google" id="ProtNLM"/>
    </source>
</evidence>